<gene>
    <name evidence="1" type="ORF">BLNAU_10962</name>
</gene>
<reference evidence="1 2" key="1">
    <citation type="journal article" date="2022" name="bioRxiv">
        <title>Genomics of Preaxostyla Flagellates Illuminates Evolutionary Transitions and the Path Towards Mitochondrial Loss.</title>
        <authorList>
            <person name="Novak L.V.F."/>
            <person name="Treitli S.C."/>
            <person name="Pyrih J."/>
            <person name="Halakuc P."/>
            <person name="Pipaliya S.V."/>
            <person name="Vacek V."/>
            <person name="Brzon O."/>
            <person name="Soukal P."/>
            <person name="Eme L."/>
            <person name="Dacks J.B."/>
            <person name="Karnkowska A."/>
            <person name="Elias M."/>
            <person name="Hampl V."/>
        </authorList>
    </citation>
    <scope>NUCLEOTIDE SEQUENCE [LARGE SCALE GENOMIC DNA]</scope>
    <source>
        <strain evidence="1">NAU3</strain>
        <tissue evidence="1">Gut</tissue>
    </source>
</reference>
<dbReference type="EMBL" id="JARBJD010000082">
    <property type="protein sequence ID" value="KAK2954145.1"/>
    <property type="molecule type" value="Genomic_DNA"/>
</dbReference>
<evidence type="ECO:0000313" key="2">
    <source>
        <dbReference type="Proteomes" id="UP001281761"/>
    </source>
</evidence>
<protein>
    <submittedName>
        <fullName evidence="1">Uncharacterized protein</fullName>
    </submittedName>
</protein>
<name>A0ABQ9XSY8_9EUKA</name>
<dbReference type="Proteomes" id="UP001281761">
    <property type="component" value="Unassembled WGS sequence"/>
</dbReference>
<keyword evidence="2" id="KW-1185">Reference proteome</keyword>
<sequence>MDCSPFLNWDEEGFDSEQDRAVVFLSLVSTLKSQPALDVSLEAKAVKLLNYMEPYGSDAADAFLRSLASSTDESLTNYIQSIVVLLSSASQTITTAAIEMVKCCILNCSIKIRILLVKADVIPQLIIILNPHSLSFTEAVDIHSSLISSITSSFLLATPEGLEKHGIEDGYERQAVRETVLKQVITPSAEYIWHLCANRYSIVDRGFGTGGQP</sequence>
<proteinExistence type="predicted"/>
<organism evidence="1 2">
    <name type="scientific">Blattamonas nauphoetae</name>
    <dbReference type="NCBI Taxonomy" id="2049346"/>
    <lineage>
        <taxon>Eukaryota</taxon>
        <taxon>Metamonada</taxon>
        <taxon>Preaxostyla</taxon>
        <taxon>Oxymonadida</taxon>
        <taxon>Blattamonas</taxon>
    </lineage>
</organism>
<accession>A0ABQ9XSY8</accession>
<evidence type="ECO:0000313" key="1">
    <source>
        <dbReference type="EMBL" id="KAK2954145.1"/>
    </source>
</evidence>
<comment type="caution">
    <text evidence="1">The sequence shown here is derived from an EMBL/GenBank/DDBJ whole genome shotgun (WGS) entry which is preliminary data.</text>
</comment>